<evidence type="ECO:0000313" key="7">
    <source>
        <dbReference type="EMBL" id="KAG7172180.1"/>
    </source>
</evidence>
<dbReference type="PANTHER" id="PTHR21716:SF4">
    <property type="entry name" value="TRANSMEMBRANE PROTEIN 245"/>
    <property type="match status" value="1"/>
</dbReference>
<evidence type="ECO:0000256" key="5">
    <source>
        <dbReference type="ARBA" id="ARBA00023136"/>
    </source>
</evidence>
<organism evidence="7 8">
    <name type="scientific">Homarus americanus</name>
    <name type="common">American lobster</name>
    <dbReference type="NCBI Taxonomy" id="6706"/>
    <lineage>
        <taxon>Eukaryota</taxon>
        <taxon>Metazoa</taxon>
        <taxon>Ecdysozoa</taxon>
        <taxon>Arthropoda</taxon>
        <taxon>Crustacea</taxon>
        <taxon>Multicrustacea</taxon>
        <taxon>Malacostraca</taxon>
        <taxon>Eumalacostraca</taxon>
        <taxon>Eucarida</taxon>
        <taxon>Decapoda</taxon>
        <taxon>Pleocyemata</taxon>
        <taxon>Astacidea</taxon>
        <taxon>Nephropoidea</taxon>
        <taxon>Nephropidae</taxon>
        <taxon>Homarus</taxon>
    </lineage>
</organism>
<feature type="region of interest" description="Disordered" evidence="6">
    <location>
        <begin position="82"/>
        <end position="101"/>
    </location>
</feature>
<evidence type="ECO:0000256" key="1">
    <source>
        <dbReference type="ARBA" id="ARBA00004141"/>
    </source>
</evidence>
<reference evidence="7" key="1">
    <citation type="journal article" date="2021" name="Sci. Adv.">
        <title>The American lobster genome reveals insights on longevity, neural, and immune adaptations.</title>
        <authorList>
            <person name="Polinski J.M."/>
            <person name="Zimin A.V."/>
            <person name="Clark K.F."/>
            <person name="Kohn A.B."/>
            <person name="Sadowski N."/>
            <person name="Timp W."/>
            <person name="Ptitsyn A."/>
            <person name="Khanna P."/>
            <person name="Romanova D.Y."/>
            <person name="Williams P."/>
            <person name="Greenwood S.J."/>
            <person name="Moroz L.L."/>
            <person name="Walt D.R."/>
            <person name="Bodnar A.G."/>
        </authorList>
    </citation>
    <scope>NUCLEOTIDE SEQUENCE</scope>
    <source>
        <strain evidence="7">GMGI-L3</strain>
    </source>
</reference>
<evidence type="ECO:0000256" key="6">
    <source>
        <dbReference type="SAM" id="MobiDB-lite"/>
    </source>
</evidence>
<proteinExistence type="inferred from homology"/>
<dbReference type="Proteomes" id="UP000747542">
    <property type="component" value="Unassembled WGS sequence"/>
</dbReference>
<gene>
    <name evidence="7" type="primary">Tmem245-L1</name>
    <name evidence="7" type="ORF">Hamer_G009521</name>
</gene>
<comment type="similarity">
    <text evidence="2">Belongs to the autoinducer-2 exporter (AI-2E) (TC 2.A.86) family.</text>
</comment>
<comment type="caution">
    <text evidence="7">The sequence shown here is derived from an EMBL/GenBank/DDBJ whole genome shotgun (WGS) entry which is preliminary data.</text>
</comment>
<dbReference type="AlphaFoldDB" id="A0A8J5N2P7"/>
<evidence type="ECO:0000313" key="8">
    <source>
        <dbReference type="Proteomes" id="UP000747542"/>
    </source>
</evidence>
<dbReference type="PANTHER" id="PTHR21716">
    <property type="entry name" value="TRANSMEMBRANE PROTEIN"/>
    <property type="match status" value="1"/>
</dbReference>
<dbReference type="EMBL" id="JAHLQT010011563">
    <property type="protein sequence ID" value="KAG7172180.1"/>
    <property type="molecule type" value="Genomic_DNA"/>
</dbReference>
<keyword evidence="4" id="KW-1133">Transmembrane helix</keyword>
<accession>A0A8J5N2P7</accession>
<comment type="subcellular location">
    <subcellularLocation>
        <location evidence="1">Membrane</location>
        <topology evidence="1">Multi-pass membrane protein</topology>
    </subcellularLocation>
</comment>
<dbReference type="InterPro" id="IPR002549">
    <property type="entry name" value="AI-2E-like"/>
</dbReference>
<protein>
    <submittedName>
        <fullName evidence="7">Transmembrane protein 245-like 1</fullName>
    </submittedName>
</protein>
<sequence>MGLGKAVEDAVNGVFIASLKMGAFYGMWTWLLHSLFSTNIVYIPSDVDPSDGPTPELTPGYGSQDGGSIEVIPPVSSILAGVSAPDTSGRRSFGISEEVPG</sequence>
<feature type="region of interest" description="Disordered" evidence="6">
    <location>
        <begin position="47"/>
        <end position="67"/>
    </location>
</feature>
<evidence type="ECO:0000256" key="4">
    <source>
        <dbReference type="ARBA" id="ARBA00022989"/>
    </source>
</evidence>
<keyword evidence="8" id="KW-1185">Reference proteome</keyword>
<keyword evidence="3 7" id="KW-0812">Transmembrane</keyword>
<name>A0A8J5N2P7_HOMAM</name>
<dbReference type="GO" id="GO:0016020">
    <property type="term" value="C:membrane"/>
    <property type="evidence" value="ECO:0007669"/>
    <property type="project" value="UniProtKB-SubCell"/>
</dbReference>
<evidence type="ECO:0000256" key="2">
    <source>
        <dbReference type="ARBA" id="ARBA00009773"/>
    </source>
</evidence>
<keyword evidence="5" id="KW-0472">Membrane</keyword>
<evidence type="ECO:0000256" key="3">
    <source>
        <dbReference type="ARBA" id="ARBA00022692"/>
    </source>
</evidence>